<dbReference type="AlphaFoldDB" id="A0A194VH29"/>
<name>A0A194VH29_CYTMA</name>
<evidence type="ECO:0000313" key="3">
    <source>
        <dbReference type="Proteomes" id="UP000078559"/>
    </source>
</evidence>
<dbReference type="InterPro" id="IPR024655">
    <property type="entry name" value="Asl1_glyco_hydro_catalytic"/>
</dbReference>
<dbReference type="Proteomes" id="UP000078559">
    <property type="component" value="Unassembled WGS sequence"/>
</dbReference>
<dbReference type="EMBL" id="KN796113">
    <property type="protein sequence ID" value="KUI63439.1"/>
    <property type="molecule type" value="Genomic_DNA"/>
</dbReference>
<dbReference type="Pfam" id="PF11790">
    <property type="entry name" value="Glyco_hydro_cc"/>
    <property type="match status" value="1"/>
</dbReference>
<dbReference type="OrthoDB" id="43654at2759"/>
<sequence length="321" mass="34562">MEFLKKYVFLKLCAAPPPSPTSTAALGAGRIAAEASFATLLAFSVFLMGILMADGFPASASKRGLGANDDITITNFGGNGSQIVWQYNWDSNTTNKQPFLEYVPMLWSIPGDPDVWNGHANTWISAGSSHLLAFNEPENEGQSNIDPTTAADAYRQYMQPFAGKAKLGAPAVSNDGYSWMSQFLGNCTDCTIDFVPIHWYNPVFLIDDFKSFTSEMCGLAGNRSVWVTEFMPLGNDSVAIEQFMQEAIDWLDEQDCVERYAYFGTADGYTSLLHNGGPPLSPLGKTYAFTPYGGGDHMSIPSTGGGFGDADGVLGSDECGG</sequence>
<dbReference type="SMR" id="A0A194VH29"/>
<reference evidence="2" key="1">
    <citation type="submission" date="2014-12" db="EMBL/GenBank/DDBJ databases">
        <title>Genome Sequence of Valsa Canker Pathogens Uncovers a Specific Adaption of Colonization on Woody Bark.</title>
        <authorList>
            <person name="Yin Z."/>
            <person name="Liu H."/>
            <person name="Gao X."/>
            <person name="Li Z."/>
            <person name="Song N."/>
            <person name="Ke X."/>
            <person name="Dai Q."/>
            <person name="Wu Y."/>
            <person name="Sun Y."/>
            <person name="Xu J.-R."/>
            <person name="Kang Z.K."/>
            <person name="Wang L."/>
            <person name="Huang L."/>
        </authorList>
    </citation>
    <scope>NUCLEOTIDE SEQUENCE [LARGE SCALE GENOMIC DNA]</scope>
    <source>
        <strain evidence="2">03-8</strain>
    </source>
</reference>
<dbReference type="InterPro" id="IPR017853">
    <property type="entry name" value="GH"/>
</dbReference>
<dbReference type="PANTHER" id="PTHR34154">
    <property type="entry name" value="ALKALI-SENSITIVE LINKAGE PROTEIN 1"/>
    <property type="match status" value="1"/>
</dbReference>
<dbReference type="PANTHER" id="PTHR34154:SF10">
    <property type="entry name" value="ASL1-LIKE GLYCOSYL HYDROLASE CATALYTIC DOMAIN-CONTAINING PROTEIN"/>
    <property type="match status" value="1"/>
</dbReference>
<evidence type="ECO:0000259" key="1">
    <source>
        <dbReference type="Pfam" id="PF11790"/>
    </source>
</evidence>
<dbReference type="GO" id="GO:0071966">
    <property type="term" value="P:fungal-type cell wall polysaccharide metabolic process"/>
    <property type="evidence" value="ECO:0007669"/>
    <property type="project" value="TreeGrafter"/>
</dbReference>
<proteinExistence type="predicted"/>
<dbReference type="Gene3D" id="3.20.20.80">
    <property type="entry name" value="Glycosidases"/>
    <property type="match status" value="1"/>
</dbReference>
<dbReference type="SUPFAM" id="SSF51445">
    <property type="entry name" value="(Trans)glycosidases"/>
    <property type="match status" value="1"/>
</dbReference>
<dbReference type="GO" id="GO:0009277">
    <property type="term" value="C:fungal-type cell wall"/>
    <property type="evidence" value="ECO:0007669"/>
    <property type="project" value="TreeGrafter"/>
</dbReference>
<evidence type="ECO:0000313" key="2">
    <source>
        <dbReference type="EMBL" id="KUI63439.1"/>
    </source>
</evidence>
<keyword evidence="3" id="KW-1185">Reference proteome</keyword>
<accession>A0A194VH29</accession>
<protein>
    <submittedName>
        <fullName evidence="2">Alkali-sensitive linkage protein 1</fullName>
    </submittedName>
</protein>
<feature type="domain" description="Asl1-like glycosyl hydrolase catalytic" evidence="1">
    <location>
        <begin position="73"/>
        <end position="287"/>
    </location>
</feature>
<organism evidence="2 3">
    <name type="scientific">Cytospora mali</name>
    <name type="common">Apple Valsa canker fungus</name>
    <name type="synonym">Valsa mali</name>
    <dbReference type="NCBI Taxonomy" id="578113"/>
    <lineage>
        <taxon>Eukaryota</taxon>
        <taxon>Fungi</taxon>
        <taxon>Dikarya</taxon>
        <taxon>Ascomycota</taxon>
        <taxon>Pezizomycotina</taxon>
        <taxon>Sordariomycetes</taxon>
        <taxon>Sordariomycetidae</taxon>
        <taxon>Diaporthales</taxon>
        <taxon>Cytosporaceae</taxon>
        <taxon>Cytospora</taxon>
    </lineage>
</organism>
<gene>
    <name evidence="2" type="ORF">VM1G_10394</name>
</gene>
<dbReference type="InterPro" id="IPR053183">
    <property type="entry name" value="ASL1"/>
</dbReference>